<dbReference type="NCBIfam" id="TIGR02433">
    <property type="entry name" value="lysidine_TilS_C"/>
    <property type="match status" value="1"/>
</dbReference>
<evidence type="ECO:0000256" key="8">
    <source>
        <dbReference type="HAMAP-Rule" id="MF_01161"/>
    </source>
</evidence>
<name>A0A561CE86_9BACI</name>
<evidence type="ECO:0000256" key="4">
    <source>
        <dbReference type="ARBA" id="ARBA00022694"/>
    </source>
</evidence>
<keyword evidence="3 8" id="KW-0436">Ligase</keyword>
<evidence type="ECO:0000259" key="9">
    <source>
        <dbReference type="SMART" id="SM00977"/>
    </source>
</evidence>
<gene>
    <name evidence="8" type="primary">tilS</name>
    <name evidence="10" type="ORF">FB550_12714</name>
</gene>
<dbReference type="EC" id="6.3.4.19" evidence="8"/>
<evidence type="ECO:0000256" key="2">
    <source>
        <dbReference type="ARBA" id="ARBA00022490"/>
    </source>
</evidence>
<dbReference type="InterPro" id="IPR015262">
    <property type="entry name" value="tRNA_Ile_lys_synt_subst-bd"/>
</dbReference>
<accession>A0A561CE86</accession>
<evidence type="ECO:0000256" key="7">
    <source>
        <dbReference type="ARBA" id="ARBA00048539"/>
    </source>
</evidence>
<dbReference type="Gene3D" id="3.40.50.620">
    <property type="entry name" value="HUPs"/>
    <property type="match status" value="1"/>
</dbReference>
<dbReference type="Proteomes" id="UP000319671">
    <property type="component" value="Unassembled WGS sequence"/>
</dbReference>
<dbReference type="CDD" id="cd01992">
    <property type="entry name" value="TilS_N"/>
    <property type="match status" value="1"/>
</dbReference>
<dbReference type="SUPFAM" id="SSF56037">
    <property type="entry name" value="PheT/TilS domain"/>
    <property type="match status" value="1"/>
</dbReference>
<keyword evidence="4 8" id="KW-0819">tRNA processing</keyword>
<dbReference type="Pfam" id="PF09179">
    <property type="entry name" value="TilS"/>
    <property type="match status" value="1"/>
</dbReference>
<evidence type="ECO:0000313" key="10">
    <source>
        <dbReference type="EMBL" id="TWD89563.1"/>
    </source>
</evidence>
<comment type="similarity">
    <text evidence="8">Belongs to the tRNA(Ile)-lysidine synthase family.</text>
</comment>
<dbReference type="Gene3D" id="3.30.465.60">
    <property type="match status" value="1"/>
</dbReference>
<dbReference type="SMART" id="SM00977">
    <property type="entry name" value="TilS_C"/>
    <property type="match status" value="1"/>
</dbReference>
<comment type="caution">
    <text evidence="10">The sequence shown here is derived from an EMBL/GenBank/DDBJ whole genome shotgun (WGS) entry which is preliminary data.</text>
</comment>
<keyword evidence="2 8" id="KW-0963">Cytoplasm</keyword>
<keyword evidence="6 8" id="KW-0067">ATP-binding</keyword>
<dbReference type="SUPFAM" id="SSF52402">
    <property type="entry name" value="Adenine nucleotide alpha hydrolases-like"/>
    <property type="match status" value="1"/>
</dbReference>
<dbReference type="AlphaFoldDB" id="A0A561CE86"/>
<proteinExistence type="inferred from homology"/>
<dbReference type="SUPFAM" id="SSF82829">
    <property type="entry name" value="MesJ substrate recognition domain-like"/>
    <property type="match status" value="1"/>
</dbReference>
<evidence type="ECO:0000313" key="11">
    <source>
        <dbReference type="Proteomes" id="UP000319671"/>
    </source>
</evidence>
<dbReference type="InterPro" id="IPR012796">
    <property type="entry name" value="Lysidine-tRNA-synth_C"/>
</dbReference>
<dbReference type="GO" id="GO:0005737">
    <property type="term" value="C:cytoplasm"/>
    <property type="evidence" value="ECO:0007669"/>
    <property type="project" value="UniProtKB-SubCell"/>
</dbReference>
<dbReference type="InterPro" id="IPR012795">
    <property type="entry name" value="tRNA_Ile_lys_synt_N"/>
</dbReference>
<evidence type="ECO:0000256" key="3">
    <source>
        <dbReference type="ARBA" id="ARBA00022598"/>
    </source>
</evidence>
<dbReference type="PANTHER" id="PTHR43033:SF1">
    <property type="entry name" value="TRNA(ILE)-LYSIDINE SYNTHASE-RELATED"/>
    <property type="match status" value="1"/>
</dbReference>
<comment type="domain">
    <text evidence="8">The N-terminal region contains the highly conserved SGGXDS motif, predicted to be a P-loop motif involved in ATP binding.</text>
</comment>
<evidence type="ECO:0000256" key="1">
    <source>
        <dbReference type="ARBA" id="ARBA00004496"/>
    </source>
</evidence>
<dbReference type="GO" id="GO:0006400">
    <property type="term" value="P:tRNA modification"/>
    <property type="evidence" value="ECO:0007669"/>
    <property type="project" value="UniProtKB-UniRule"/>
</dbReference>
<organism evidence="10 11">
    <name type="scientific">Neobacillus bataviensis</name>
    <dbReference type="NCBI Taxonomy" id="220685"/>
    <lineage>
        <taxon>Bacteria</taxon>
        <taxon>Bacillati</taxon>
        <taxon>Bacillota</taxon>
        <taxon>Bacilli</taxon>
        <taxon>Bacillales</taxon>
        <taxon>Bacillaceae</taxon>
        <taxon>Neobacillus</taxon>
    </lineage>
</organism>
<keyword evidence="5 8" id="KW-0547">Nucleotide-binding</keyword>
<comment type="catalytic activity">
    <reaction evidence="7 8">
        <text>cytidine(34) in tRNA(Ile2) + L-lysine + ATP = lysidine(34) in tRNA(Ile2) + AMP + diphosphate + H(+)</text>
        <dbReference type="Rhea" id="RHEA:43744"/>
        <dbReference type="Rhea" id="RHEA-COMP:10625"/>
        <dbReference type="Rhea" id="RHEA-COMP:10670"/>
        <dbReference type="ChEBI" id="CHEBI:15378"/>
        <dbReference type="ChEBI" id="CHEBI:30616"/>
        <dbReference type="ChEBI" id="CHEBI:32551"/>
        <dbReference type="ChEBI" id="CHEBI:33019"/>
        <dbReference type="ChEBI" id="CHEBI:82748"/>
        <dbReference type="ChEBI" id="CHEBI:83665"/>
        <dbReference type="ChEBI" id="CHEBI:456215"/>
        <dbReference type="EC" id="6.3.4.19"/>
    </reaction>
</comment>
<keyword evidence="11" id="KW-1185">Reference proteome</keyword>
<feature type="binding site" evidence="8">
    <location>
        <begin position="40"/>
        <end position="45"/>
    </location>
    <ligand>
        <name>ATP</name>
        <dbReference type="ChEBI" id="CHEBI:30616"/>
    </ligand>
</feature>
<dbReference type="InterPro" id="IPR011063">
    <property type="entry name" value="TilS/TtcA_N"/>
</dbReference>
<reference evidence="10 11" key="1">
    <citation type="submission" date="2019-06" db="EMBL/GenBank/DDBJ databases">
        <title>Sorghum-associated microbial communities from plants grown in Nebraska, USA.</title>
        <authorList>
            <person name="Schachtman D."/>
        </authorList>
    </citation>
    <scope>NUCLEOTIDE SEQUENCE [LARGE SCALE GENOMIC DNA]</scope>
    <source>
        <strain evidence="10 11">2482</strain>
    </source>
</reference>
<dbReference type="EMBL" id="VIVN01000027">
    <property type="protein sequence ID" value="TWD89563.1"/>
    <property type="molecule type" value="Genomic_DNA"/>
</dbReference>
<feature type="domain" description="Lysidine-tRNA(Ile) synthetase C-terminal" evidence="9">
    <location>
        <begin position="397"/>
        <end position="470"/>
    </location>
</feature>
<sequence length="474" mass="55232">MRLPNLLRKCAIYMFELKVESFLQRHSFSLDNKRIVVGVSGGPDSLALLHYLLKEREKRNLFLVVAHVDHMFRGEESFLDAMFVEDFCGQYNVPFEMVQVNVTKIMKETGKSSQIAGREVRYDFYHTIMKQYQSSYLALGHHGDDQIETMLMRLTRGSSGKARAGIPFSRPFYEGIIFRPFLCLTKEELQHYCDRHKLIPRIDPSNVKGIYSRNRYRKQVLPFLKAENSHVHEHFQRFSEELQSDEEFLQDLTVERLNTVLTKREEDKMTIDINRFLEMPLPLQRRGIQLILNYLYKEKPASLSAIHIDQVFSLIDHHEPSGTLDLPYGLKVIRSYFQLSFQYGQIKAEPYYFEVNEPGTIMLPNGGSIIIDFITGGKPDESWNSAIFNAASLRFPLIIRNRKKGDRMTLKGIQGSKKLKDIFIDQKVPRQDREVWPVITDREGLIIWLPNIKRSSFEGVDPTAEQHIKLTYNT</sequence>
<dbReference type="GO" id="GO:0005524">
    <property type="term" value="F:ATP binding"/>
    <property type="evidence" value="ECO:0007669"/>
    <property type="project" value="UniProtKB-UniRule"/>
</dbReference>
<dbReference type="NCBIfam" id="TIGR02432">
    <property type="entry name" value="lysidine_TilS_N"/>
    <property type="match status" value="1"/>
</dbReference>
<dbReference type="HAMAP" id="MF_01161">
    <property type="entry name" value="tRNA_Ile_lys_synt"/>
    <property type="match status" value="1"/>
</dbReference>
<dbReference type="Pfam" id="PF11734">
    <property type="entry name" value="TilS_C"/>
    <property type="match status" value="1"/>
</dbReference>
<evidence type="ECO:0000256" key="6">
    <source>
        <dbReference type="ARBA" id="ARBA00022840"/>
    </source>
</evidence>
<dbReference type="Pfam" id="PF01171">
    <property type="entry name" value="ATP_bind_3"/>
    <property type="match status" value="1"/>
</dbReference>
<dbReference type="PANTHER" id="PTHR43033">
    <property type="entry name" value="TRNA(ILE)-LYSIDINE SYNTHASE-RELATED"/>
    <property type="match status" value="1"/>
</dbReference>
<comment type="function">
    <text evidence="8">Ligates lysine onto the cytidine present at position 34 of the AUA codon-specific tRNA(Ile) that contains the anticodon CAU, in an ATP-dependent manner. Cytidine is converted to lysidine, thus changing the amino acid specificity of the tRNA from methionine to isoleucine.</text>
</comment>
<dbReference type="GO" id="GO:0032267">
    <property type="term" value="F:tRNA(Ile)-lysidine synthase activity"/>
    <property type="evidence" value="ECO:0007669"/>
    <property type="project" value="UniProtKB-EC"/>
</dbReference>
<comment type="subcellular location">
    <subcellularLocation>
        <location evidence="1 8">Cytoplasm</location>
    </subcellularLocation>
</comment>
<dbReference type="InterPro" id="IPR014729">
    <property type="entry name" value="Rossmann-like_a/b/a_fold"/>
</dbReference>
<evidence type="ECO:0000256" key="5">
    <source>
        <dbReference type="ARBA" id="ARBA00022741"/>
    </source>
</evidence>
<protein>
    <recommendedName>
        <fullName evidence="8">tRNA(Ile)-lysidine synthase</fullName>
        <ecNumber evidence="8">6.3.4.19</ecNumber>
    </recommendedName>
    <alternativeName>
        <fullName evidence="8">tRNA(Ile)-2-lysyl-cytidine synthase</fullName>
    </alternativeName>
    <alternativeName>
        <fullName evidence="8">tRNA(Ile)-lysidine synthetase</fullName>
    </alternativeName>
</protein>
<dbReference type="InterPro" id="IPR012094">
    <property type="entry name" value="tRNA_Ile_lys_synt"/>
</dbReference>